<gene>
    <name evidence="1" type="ORF">MENTE1834_LOCUS524</name>
</gene>
<proteinExistence type="predicted"/>
<sequence>MGFGVRSNERYRGVEGGGVKDVYKRIWSDKKEYVVFWVGKGIKRDIRDFIYMF</sequence>
<name>A0ACB0XKQ2_MELEN</name>
<comment type="caution">
    <text evidence="1">The sequence shown here is derived from an EMBL/GenBank/DDBJ whole genome shotgun (WGS) entry which is preliminary data.</text>
</comment>
<keyword evidence="2" id="KW-1185">Reference proteome</keyword>
<protein>
    <submittedName>
        <fullName evidence="1">Uncharacterized protein</fullName>
    </submittedName>
</protein>
<evidence type="ECO:0000313" key="1">
    <source>
        <dbReference type="EMBL" id="CAK5006550.1"/>
    </source>
</evidence>
<dbReference type="Proteomes" id="UP001497535">
    <property type="component" value="Unassembled WGS sequence"/>
</dbReference>
<organism evidence="1 2">
    <name type="scientific">Meloidogyne enterolobii</name>
    <name type="common">Root-knot nematode worm</name>
    <name type="synonym">Meloidogyne mayaguensis</name>
    <dbReference type="NCBI Taxonomy" id="390850"/>
    <lineage>
        <taxon>Eukaryota</taxon>
        <taxon>Metazoa</taxon>
        <taxon>Ecdysozoa</taxon>
        <taxon>Nematoda</taxon>
        <taxon>Chromadorea</taxon>
        <taxon>Rhabditida</taxon>
        <taxon>Tylenchina</taxon>
        <taxon>Tylenchomorpha</taxon>
        <taxon>Tylenchoidea</taxon>
        <taxon>Meloidogynidae</taxon>
        <taxon>Meloidogyninae</taxon>
        <taxon>Meloidogyne</taxon>
    </lineage>
</organism>
<evidence type="ECO:0000313" key="2">
    <source>
        <dbReference type="Proteomes" id="UP001497535"/>
    </source>
</evidence>
<accession>A0ACB0XKQ2</accession>
<dbReference type="EMBL" id="CAVMJV010000001">
    <property type="protein sequence ID" value="CAK5006550.1"/>
    <property type="molecule type" value="Genomic_DNA"/>
</dbReference>
<reference evidence="1" key="1">
    <citation type="submission" date="2023-11" db="EMBL/GenBank/DDBJ databases">
        <authorList>
            <person name="Poullet M."/>
        </authorList>
    </citation>
    <scope>NUCLEOTIDE SEQUENCE</scope>
    <source>
        <strain evidence="1">E1834</strain>
    </source>
</reference>